<dbReference type="InterPro" id="IPR011009">
    <property type="entry name" value="Kinase-like_dom_sf"/>
</dbReference>
<dbReference type="PANTHER" id="PTHR22603:SF66">
    <property type="entry name" value="ETHANOLAMINE KINASE"/>
    <property type="match status" value="1"/>
</dbReference>
<dbReference type="CDD" id="cd05151">
    <property type="entry name" value="ChoK-like"/>
    <property type="match status" value="1"/>
</dbReference>
<reference evidence="1" key="1">
    <citation type="submission" date="2018-05" db="EMBL/GenBank/DDBJ databases">
        <authorList>
            <person name="Lanie J.A."/>
            <person name="Ng W.-L."/>
            <person name="Kazmierczak K.M."/>
            <person name="Andrzejewski T.M."/>
            <person name="Davidsen T.M."/>
            <person name="Wayne K.J."/>
            <person name="Tettelin H."/>
            <person name="Glass J.I."/>
            <person name="Rusch D."/>
            <person name="Podicherti R."/>
            <person name="Tsui H.-C.T."/>
            <person name="Winkler M.E."/>
        </authorList>
    </citation>
    <scope>NUCLEOTIDE SEQUENCE</scope>
</reference>
<proteinExistence type="predicted"/>
<dbReference type="Gene3D" id="3.90.1200.10">
    <property type="match status" value="1"/>
</dbReference>
<dbReference type="GO" id="GO:0006646">
    <property type="term" value="P:phosphatidylethanolamine biosynthetic process"/>
    <property type="evidence" value="ECO:0007669"/>
    <property type="project" value="TreeGrafter"/>
</dbReference>
<name>A0A382AYW2_9ZZZZ</name>
<gene>
    <name evidence="1" type="ORF">METZ01_LOCUS159047</name>
</gene>
<organism evidence="1">
    <name type="scientific">marine metagenome</name>
    <dbReference type="NCBI Taxonomy" id="408172"/>
    <lineage>
        <taxon>unclassified sequences</taxon>
        <taxon>metagenomes</taxon>
        <taxon>ecological metagenomes</taxon>
    </lineage>
</organism>
<dbReference type="GO" id="GO:0004305">
    <property type="term" value="F:ethanolamine kinase activity"/>
    <property type="evidence" value="ECO:0007669"/>
    <property type="project" value="TreeGrafter"/>
</dbReference>
<evidence type="ECO:0008006" key="2">
    <source>
        <dbReference type="Google" id="ProtNLM"/>
    </source>
</evidence>
<dbReference type="Gene3D" id="3.30.200.20">
    <property type="entry name" value="Phosphorylase Kinase, domain 1"/>
    <property type="match status" value="1"/>
</dbReference>
<sequence length="316" mass="35018">MSSNMHKHTHNVISALGNAPGFETIKAEDCKITRLGGMTNLVHLVETKDANIVVRIPGEGTEDYINRATELTNATAAWRAGISPEVIWADVKTGVMISRAIDGIETMTPALFSTRLGSPTRAGEALAKLHNSGETFDFRFELFTMIEDYLKVLSTKDVELPDGYHDIVKAANPVKEVLEVSPMPLAPCHCDPLCENFLDDGKSMWIVDWEYSGMNDPLWDLGDLSVEAGMNESQEAELLSAYFGAEPTAAQKGRVIIYKAMCDLLWTLWGLIQLADGNPADDFWLYAKERFERCKALMQKKDFDEHVAAVKESVLG</sequence>
<dbReference type="PANTHER" id="PTHR22603">
    <property type="entry name" value="CHOLINE/ETHANOALAMINE KINASE"/>
    <property type="match status" value="1"/>
</dbReference>
<dbReference type="EMBL" id="UINC01027257">
    <property type="protein sequence ID" value="SVB06193.1"/>
    <property type="molecule type" value="Genomic_DNA"/>
</dbReference>
<dbReference type="AlphaFoldDB" id="A0A382AYW2"/>
<accession>A0A382AYW2</accession>
<dbReference type="GO" id="GO:0005737">
    <property type="term" value="C:cytoplasm"/>
    <property type="evidence" value="ECO:0007669"/>
    <property type="project" value="TreeGrafter"/>
</dbReference>
<protein>
    <recommendedName>
        <fullName evidence="2">Aminoglycoside phosphotransferase domain-containing protein</fullName>
    </recommendedName>
</protein>
<dbReference type="Pfam" id="PF01633">
    <property type="entry name" value="Choline_kinase"/>
    <property type="match status" value="1"/>
</dbReference>
<evidence type="ECO:0000313" key="1">
    <source>
        <dbReference type="EMBL" id="SVB06193.1"/>
    </source>
</evidence>
<dbReference type="SUPFAM" id="SSF56112">
    <property type="entry name" value="Protein kinase-like (PK-like)"/>
    <property type="match status" value="1"/>
</dbReference>